<keyword evidence="3" id="KW-1185">Reference proteome</keyword>
<reference evidence="2" key="1">
    <citation type="submission" date="2023-04" db="EMBL/GenBank/DDBJ databases">
        <title>Complete genome sequence of Temperatibacter marinus.</title>
        <authorList>
            <person name="Rong J.-C."/>
            <person name="Yi M.-L."/>
            <person name="Zhao Q."/>
        </authorList>
    </citation>
    <scope>NUCLEOTIDE SEQUENCE</scope>
    <source>
        <strain evidence="2">NBRC 110045</strain>
    </source>
</reference>
<name>A0AA52EFM4_9PROT</name>
<feature type="transmembrane region" description="Helical" evidence="1">
    <location>
        <begin position="6"/>
        <end position="25"/>
    </location>
</feature>
<dbReference type="Pfam" id="PF04748">
    <property type="entry name" value="Polysacc_deac_2"/>
    <property type="match status" value="1"/>
</dbReference>
<protein>
    <submittedName>
        <fullName evidence="2">Divergent polysaccharide deacetylase family protein</fullName>
    </submittedName>
</protein>
<sequence>MSSLRIILFAWVTSFLIFGGIYFWAEMSYDAEAVKNAEAASKEKPKPKLAVKAVSELLEEDEDGSLLPKIAEDGRRPFDVYAAEVQPSALNVPKVALVINRLGMRQRDITYAINELPKEVSLSFTPYASDLSRWAELAREQGHEVFIELPMEPLDPEKSDAGNLALTTGNSTADNMRNMRVVMSQMSGYVGIMSTHGSRFTSQRNAMRPIIDELKKRGLMYLDLKTTNYTQGPNLAATEQVPMAYRDIEIDNDKNPVEIRTKLRNLEERALTNGFALGVGSSKLVTMRQVSAWAKELRAKGILLVPVSAIASKQPL</sequence>
<dbReference type="PANTHER" id="PTHR30105:SF2">
    <property type="entry name" value="DIVERGENT POLYSACCHARIDE DEACETYLASE SUPERFAMILY"/>
    <property type="match status" value="1"/>
</dbReference>
<dbReference type="InterPro" id="IPR006837">
    <property type="entry name" value="Divergent_DAC"/>
</dbReference>
<dbReference type="AlphaFoldDB" id="A0AA52EFM4"/>
<keyword evidence="1" id="KW-0472">Membrane</keyword>
<dbReference type="InterPro" id="IPR011330">
    <property type="entry name" value="Glyco_hydro/deAcase_b/a-brl"/>
</dbReference>
<dbReference type="Gene3D" id="3.20.20.370">
    <property type="entry name" value="Glycoside hydrolase/deacetylase"/>
    <property type="match status" value="1"/>
</dbReference>
<dbReference type="GO" id="GO:0005975">
    <property type="term" value="P:carbohydrate metabolic process"/>
    <property type="evidence" value="ECO:0007669"/>
    <property type="project" value="InterPro"/>
</dbReference>
<evidence type="ECO:0000256" key="1">
    <source>
        <dbReference type="SAM" id="Phobius"/>
    </source>
</evidence>
<dbReference type="Proteomes" id="UP001268683">
    <property type="component" value="Chromosome"/>
</dbReference>
<organism evidence="2 3">
    <name type="scientific">Temperatibacter marinus</name>
    <dbReference type="NCBI Taxonomy" id="1456591"/>
    <lineage>
        <taxon>Bacteria</taxon>
        <taxon>Pseudomonadati</taxon>
        <taxon>Pseudomonadota</taxon>
        <taxon>Alphaproteobacteria</taxon>
        <taxon>Kordiimonadales</taxon>
        <taxon>Temperatibacteraceae</taxon>
        <taxon>Temperatibacter</taxon>
    </lineage>
</organism>
<dbReference type="RefSeq" id="WP_310797267.1">
    <property type="nucleotide sequence ID" value="NZ_CP123872.1"/>
</dbReference>
<dbReference type="KEGG" id="tmk:QGN29_07690"/>
<dbReference type="EMBL" id="CP123872">
    <property type="protein sequence ID" value="WND01439.1"/>
    <property type="molecule type" value="Genomic_DNA"/>
</dbReference>
<accession>A0AA52EFM4</accession>
<evidence type="ECO:0000313" key="2">
    <source>
        <dbReference type="EMBL" id="WND01439.1"/>
    </source>
</evidence>
<dbReference type="PANTHER" id="PTHR30105">
    <property type="entry name" value="UNCHARACTERIZED YIBQ-RELATED"/>
    <property type="match status" value="1"/>
</dbReference>
<dbReference type="CDD" id="cd10936">
    <property type="entry name" value="CE4_DAC2"/>
    <property type="match status" value="1"/>
</dbReference>
<evidence type="ECO:0000313" key="3">
    <source>
        <dbReference type="Proteomes" id="UP001268683"/>
    </source>
</evidence>
<keyword evidence="1" id="KW-1133">Transmembrane helix</keyword>
<dbReference type="SUPFAM" id="SSF88713">
    <property type="entry name" value="Glycoside hydrolase/deacetylase"/>
    <property type="match status" value="1"/>
</dbReference>
<gene>
    <name evidence="2" type="ORF">QGN29_07690</name>
</gene>
<proteinExistence type="predicted"/>
<keyword evidence="1" id="KW-0812">Transmembrane</keyword>